<proteinExistence type="predicted"/>
<protein>
    <submittedName>
        <fullName evidence="2">Helix-hairpin-helix domain-containing protein</fullName>
    </submittedName>
</protein>
<evidence type="ECO:0000259" key="1">
    <source>
        <dbReference type="Pfam" id="PF08818"/>
    </source>
</evidence>
<organism evidence="2 3">
    <name type="scientific">Kocuria subflava</name>
    <dbReference type="NCBI Taxonomy" id="1736139"/>
    <lineage>
        <taxon>Bacteria</taxon>
        <taxon>Bacillati</taxon>
        <taxon>Actinomycetota</taxon>
        <taxon>Actinomycetes</taxon>
        <taxon>Micrococcales</taxon>
        <taxon>Micrococcaceae</taxon>
        <taxon>Kocuria</taxon>
    </lineage>
</organism>
<evidence type="ECO:0000313" key="2">
    <source>
        <dbReference type="EMBL" id="NKE08384.1"/>
    </source>
</evidence>
<feature type="domain" description="YdhG-like" evidence="1">
    <location>
        <begin position="118"/>
        <end position="220"/>
    </location>
</feature>
<dbReference type="EMBL" id="JAAVUN010000001">
    <property type="protein sequence ID" value="NKE08384.1"/>
    <property type="molecule type" value="Genomic_DNA"/>
</dbReference>
<keyword evidence="3" id="KW-1185">Reference proteome</keyword>
<comment type="caution">
    <text evidence="2">The sequence shown here is derived from an EMBL/GenBank/DDBJ whole genome shotgun (WGS) entry which is preliminary data.</text>
</comment>
<dbReference type="InterPro" id="IPR010995">
    <property type="entry name" value="DNA_repair_Rad51/TF_NusA_a-hlx"/>
</dbReference>
<dbReference type="GO" id="GO:0000166">
    <property type="term" value="F:nucleotide binding"/>
    <property type="evidence" value="ECO:0007669"/>
    <property type="project" value="InterPro"/>
</dbReference>
<sequence>MSTSLEDVPGVGIPARRALRQAGHTSLEDLDGVPYGELLALHGVGARGLERLQAALAERGLSMADAPGANGRCAVVTDHSAKVTDGHTGTGAADLKTHPTSVEPADFLRSLPWPRRVEQGLELLELFTEATGEQPTMWGPSMIGYGQVHYRYATGREGDTFRIGFSPRKASISLYGLQNHPRSAELLERLGKHRTAVSCIYVNQLHDVDGHVLVELITHAWESEPRLC</sequence>
<name>A0A846TRA8_9MICC</name>
<dbReference type="Pfam" id="PF08818">
    <property type="entry name" value="DUF1801"/>
    <property type="match status" value="1"/>
</dbReference>
<dbReference type="InterPro" id="IPR014922">
    <property type="entry name" value="YdhG-like"/>
</dbReference>
<dbReference type="RefSeq" id="WP_119932529.1">
    <property type="nucleotide sequence ID" value="NZ_JAAVUN010000001.1"/>
</dbReference>
<accession>A0A846TRA8</accession>
<dbReference type="Proteomes" id="UP000521379">
    <property type="component" value="Unassembled WGS sequence"/>
</dbReference>
<reference evidence="2 3" key="1">
    <citation type="submission" date="2020-02" db="EMBL/GenBank/DDBJ databases">
        <authorList>
            <person name="Sun Q."/>
        </authorList>
    </citation>
    <scope>NUCLEOTIDE SEQUENCE [LARGE SCALE GENOMIC DNA]</scope>
    <source>
        <strain evidence="2 3">YIM 13062</strain>
    </source>
</reference>
<evidence type="ECO:0000313" key="3">
    <source>
        <dbReference type="Proteomes" id="UP000521379"/>
    </source>
</evidence>
<dbReference type="Gene3D" id="1.10.150.20">
    <property type="entry name" value="5' to 3' exonuclease, C-terminal subdomain"/>
    <property type="match status" value="1"/>
</dbReference>
<dbReference type="AlphaFoldDB" id="A0A846TRA8"/>
<dbReference type="SUPFAM" id="SSF47794">
    <property type="entry name" value="Rad51 N-terminal domain-like"/>
    <property type="match status" value="1"/>
</dbReference>
<gene>
    <name evidence="2" type="ORF">GTW58_00145</name>
</gene>